<keyword evidence="1" id="KW-0732">Signal</keyword>
<dbReference type="EMBL" id="WIGN01000041">
    <property type="protein sequence ID" value="KAF6814702.1"/>
    <property type="molecule type" value="Genomic_DNA"/>
</dbReference>
<gene>
    <name evidence="2" type="ORF">CSOJ01_03925</name>
</gene>
<comment type="caution">
    <text evidence="2">The sequence shown here is derived from an EMBL/GenBank/DDBJ whole genome shotgun (WGS) entry which is preliminary data.</text>
</comment>
<sequence>MKSTTLLPLLATAASGIAIPQAPAPAELLAADAFTLDDVLVDPHVNVVPSVQGRDPEAFLNEDLAALDLQAGAEAWAAIVAEFSNFTSGGDPNGPAQQQIQDYHYGITAQAICGYFRGIAYKTRELRRPTEQWQQENVPWLIYNKGPYIDVLDGIRLIDDVLWKIARGLQYTSVFTRDEERWIARCYYEWSGYEQQVTTLPPVTGPIVVPGPVFGPGDDLDDDDNDGLTTPLPPITIPTNPGTGLNGRQVATDDDGNTYVYPPYTGYPGPIRGPVRIPLRRRFNFKNLIRLIGSKAPISRYQSYANHRIANVLYNLENTVYNLGQGMLRRISNDQIREFLLFDLSASQGLAQTIKTAQILYENNP</sequence>
<organism evidence="2 3">
    <name type="scientific">Colletotrichum sojae</name>
    <dbReference type="NCBI Taxonomy" id="2175907"/>
    <lineage>
        <taxon>Eukaryota</taxon>
        <taxon>Fungi</taxon>
        <taxon>Dikarya</taxon>
        <taxon>Ascomycota</taxon>
        <taxon>Pezizomycotina</taxon>
        <taxon>Sordariomycetes</taxon>
        <taxon>Hypocreomycetidae</taxon>
        <taxon>Glomerellales</taxon>
        <taxon>Glomerellaceae</taxon>
        <taxon>Colletotrichum</taxon>
        <taxon>Colletotrichum orchidearum species complex</taxon>
    </lineage>
</organism>
<evidence type="ECO:0000313" key="3">
    <source>
        <dbReference type="Proteomes" id="UP000652219"/>
    </source>
</evidence>
<name>A0A8H6JKP8_9PEZI</name>
<keyword evidence="3" id="KW-1185">Reference proteome</keyword>
<accession>A0A8H6JKP8</accession>
<feature type="chain" id="PRO_5034673786" evidence="1">
    <location>
        <begin position="19"/>
        <end position="365"/>
    </location>
</feature>
<proteinExistence type="predicted"/>
<dbReference type="AlphaFoldDB" id="A0A8H6JKP8"/>
<reference evidence="2 3" key="1">
    <citation type="journal article" date="2020" name="Phytopathology">
        <title>Genome Sequence Resources of Colletotrichum truncatum, C. plurivorum, C. musicola, and C. sojae: Four Species Pathogenic to Soybean (Glycine max).</title>
        <authorList>
            <person name="Rogerio F."/>
            <person name="Boufleur T.R."/>
            <person name="Ciampi-Guillardi M."/>
            <person name="Sukno S.A."/>
            <person name="Thon M.R."/>
            <person name="Massola Junior N.S."/>
            <person name="Baroncelli R."/>
        </authorList>
    </citation>
    <scope>NUCLEOTIDE SEQUENCE [LARGE SCALE GENOMIC DNA]</scope>
    <source>
        <strain evidence="2 3">LFN0009</strain>
    </source>
</reference>
<feature type="signal peptide" evidence="1">
    <location>
        <begin position="1"/>
        <end position="18"/>
    </location>
</feature>
<protein>
    <submittedName>
        <fullName evidence="2">Uncharacterized protein</fullName>
    </submittedName>
</protein>
<evidence type="ECO:0000256" key="1">
    <source>
        <dbReference type="SAM" id="SignalP"/>
    </source>
</evidence>
<evidence type="ECO:0000313" key="2">
    <source>
        <dbReference type="EMBL" id="KAF6814702.1"/>
    </source>
</evidence>
<dbReference type="Proteomes" id="UP000652219">
    <property type="component" value="Unassembled WGS sequence"/>
</dbReference>